<proteinExistence type="predicted"/>
<organism evidence="1 2">
    <name type="scientific">Variovorax guangxiensis</name>
    <dbReference type="NCBI Taxonomy" id="1775474"/>
    <lineage>
        <taxon>Bacteria</taxon>
        <taxon>Pseudomonadati</taxon>
        <taxon>Pseudomonadota</taxon>
        <taxon>Betaproteobacteria</taxon>
        <taxon>Burkholderiales</taxon>
        <taxon>Comamonadaceae</taxon>
        <taxon>Variovorax</taxon>
    </lineage>
</organism>
<evidence type="ECO:0000313" key="2">
    <source>
        <dbReference type="Proteomes" id="UP000524450"/>
    </source>
</evidence>
<accession>A0A840G292</accession>
<dbReference type="Proteomes" id="UP000524450">
    <property type="component" value="Unassembled WGS sequence"/>
</dbReference>
<reference evidence="1 2" key="1">
    <citation type="submission" date="2020-08" db="EMBL/GenBank/DDBJ databases">
        <title>Genomic Encyclopedia of Type Strains, Phase IV (KMG-V): Genome sequencing to study the core and pangenomes of soil and plant-associated prokaryotes.</title>
        <authorList>
            <person name="Whitman W."/>
        </authorList>
    </citation>
    <scope>NUCLEOTIDE SEQUENCE [LARGE SCALE GENOMIC DNA]</scope>
    <source>
        <strain evidence="1 2">34/80</strain>
    </source>
</reference>
<sequence length="46" mass="4969">MPTHSNGTVGARMTLKQYLAAWQVVVSPDGREHLLENSWTASVGAT</sequence>
<evidence type="ECO:0000313" key="1">
    <source>
        <dbReference type="EMBL" id="MBB4225699.1"/>
    </source>
</evidence>
<comment type="caution">
    <text evidence="1">The sequence shown here is derived from an EMBL/GenBank/DDBJ whole genome shotgun (WGS) entry which is preliminary data.</text>
</comment>
<gene>
    <name evidence="1" type="ORF">GGD71_006512</name>
</gene>
<dbReference type="AlphaFoldDB" id="A0A840G292"/>
<protein>
    <submittedName>
        <fullName evidence="1">Uncharacterized protein</fullName>
    </submittedName>
</protein>
<dbReference type="EMBL" id="JACIFZ010000014">
    <property type="protein sequence ID" value="MBB4225699.1"/>
    <property type="molecule type" value="Genomic_DNA"/>
</dbReference>
<name>A0A840G292_9BURK</name>